<dbReference type="EMBL" id="AZIM01004895">
    <property type="protein sequence ID" value="ETE60167.1"/>
    <property type="molecule type" value="Genomic_DNA"/>
</dbReference>
<dbReference type="FunFam" id="1.10.630.10:FF:000165">
    <property type="entry name" value="Cytochrome P450, family 2, subfamily Y, polypeptide 3"/>
    <property type="match status" value="1"/>
</dbReference>
<evidence type="ECO:0000256" key="9">
    <source>
        <dbReference type="ARBA" id="ARBA00023002"/>
    </source>
</evidence>
<keyword evidence="5 13" id="KW-0349">Heme</keyword>
<comment type="similarity">
    <text evidence="4">Belongs to the cytochrome P450 family.</text>
</comment>
<evidence type="ECO:0000256" key="14">
    <source>
        <dbReference type="SAM" id="Phobius"/>
    </source>
</evidence>
<dbReference type="PANTHER" id="PTHR24300">
    <property type="entry name" value="CYTOCHROME P450 508A4-RELATED"/>
    <property type="match status" value="1"/>
</dbReference>
<evidence type="ECO:0000256" key="13">
    <source>
        <dbReference type="PIRSR" id="PIRSR602401-1"/>
    </source>
</evidence>
<dbReference type="GO" id="GO:0046222">
    <property type="term" value="P:aflatoxin metabolic process"/>
    <property type="evidence" value="ECO:0007669"/>
    <property type="project" value="UniProtKB-ARBA"/>
</dbReference>
<dbReference type="InterPro" id="IPR036396">
    <property type="entry name" value="Cyt_P450_sf"/>
</dbReference>
<comment type="subcellular location">
    <subcellularLocation>
        <location evidence="3">Endoplasmic reticulum membrane</location>
        <topology evidence="3">Peripheral membrane protein</topology>
    </subcellularLocation>
    <subcellularLocation>
        <location evidence="2">Microsome membrane</location>
        <topology evidence="2">Peripheral membrane protein</topology>
    </subcellularLocation>
</comment>
<feature type="non-terminal residue" evidence="15">
    <location>
        <position position="1"/>
    </location>
</feature>
<protein>
    <submittedName>
        <fullName evidence="15">Cytochrome protein</fullName>
    </submittedName>
</protein>
<evidence type="ECO:0000256" key="5">
    <source>
        <dbReference type="ARBA" id="ARBA00022617"/>
    </source>
</evidence>
<evidence type="ECO:0000256" key="10">
    <source>
        <dbReference type="ARBA" id="ARBA00023004"/>
    </source>
</evidence>
<dbReference type="GO" id="GO:0006082">
    <property type="term" value="P:organic acid metabolic process"/>
    <property type="evidence" value="ECO:0007669"/>
    <property type="project" value="TreeGrafter"/>
</dbReference>
<dbReference type="GO" id="GO:0005506">
    <property type="term" value="F:iron ion binding"/>
    <property type="evidence" value="ECO:0007669"/>
    <property type="project" value="InterPro"/>
</dbReference>
<accession>V8NF26</accession>
<keyword evidence="14" id="KW-0812">Transmembrane</keyword>
<dbReference type="PROSITE" id="PS00086">
    <property type="entry name" value="CYTOCHROME_P450"/>
    <property type="match status" value="1"/>
</dbReference>
<evidence type="ECO:0000256" key="3">
    <source>
        <dbReference type="ARBA" id="ARBA00004406"/>
    </source>
</evidence>
<keyword evidence="6 13" id="KW-0479">Metal-binding</keyword>
<feature type="transmembrane region" description="Helical" evidence="14">
    <location>
        <begin position="1171"/>
        <end position="1189"/>
    </location>
</feature>
<keyword evidence="16" id="KW-1185">Reference proteome</keyword>
<dbReference type="PANTHER" id="PTHR24300:SF302">
    <property type="entry name" value="CYTOCHROME P450"/>
    <property type="match status" value="1"/>
</dbReference>
<keyword evidence="12 14" id="KW-0472">Membrane</keyword>
<dbReference type="Pfam" id="PF00067">
    <property type="entry name" value="p450"/>
    <property type="match status" value="3"/>
</dbReference>
<comment type="cofactor">
    <cofactor evidence="1 13">
        <name>heme</name>
        <dbReference type="ChEBI" id="CHEBI:30413"/>
    </cofactor>
</comment>
<reference evidence="15 16" key="1">
    <citation type="journal article" date="2013" name="Proc. Natl. Acad. Sci. U.S.A.">
        <title>The king cobra genome reveals dynamic gene evolution and adaptation in the snake venom system.</title>
        <authorList>
            <person name="Vonk F.J."/>
            <person name="Casewell N.R."/>
            <person name="Henkel C.V."/>
            <person name="Heimberg A.M."/>
            <person name="Jansen H.J."/>
            <person name="McCleary R.J."/>
            <person name="Kerkkamp H.M."/>
            <person name="Vos R.A."/>
            <person name="Guerreiro I."/>
            <person name="Calvete J.J."/>
            <person name="Wuster W."/>
            <person name="Woods A.E."/>
            <person name="Logan J.M."/>
            <person name="Harrison R.A."/>
            <person name="Castoe T.A."/>
            <person name="de Koning A.P."/>
            <person name="Pollock D.D."/>
            <person name="Yandell M."/>
            <person name="Calderon D."/>
            <person name="Renjifo C."/>
            <person name="Currier R.B."/>
            <person name="Salgado D."/>
            <person name="Pla D."/>
            <person name="Sanz L."/>
            <person name="Hyder A.S."/>
            <person name="Ribeiro J.M."/>
            <person name="Arntzen J.W."/>
            <person name="van den Thillart G.E."/>
            <person name="Boetzer M."/>
            <person name="Pirovano W."/>
            <person name="Dirks R.P."/>
            <person name="Spaink H.P."/>
            <person name="Duboule D."/>
            <person name="McGlinn E."/>
            <person name="Kini R.M."/>
            <person name="Richardson M.K."/>
        </authorList>
    </citation>
    <scope>NUCLEOTIDE SEQUENCE</scope>
    <source>
        <tissue evidence="15">Blood</tissue>
    </source>
</reference>
<evidence type="ECO:0000313" key="15">
    <source>
        <dbReference type="EMBL" id="ETE60167.1"/>
    </source>
</evidence>
<dbReference type="InterPro" id="IPR002401">
    <property type="entry name" value="Cyt_P450_E_grp-I"/>
</dbReference>
<evidence type="ECO:0000313" key="16">
    <source>
        <dbReference type="Proteomes" id="UP000018936"/>
    </source>
</evidence>
<dbReference type="InterPro" id="IPR017972">
    <property type="entry name" value="Cyt_P450_CS"/>
</dbReference>
<gene>
    <name evidence="15" type="primary">cyp2k1</name>
    <name evidence="15" type="ORF">L345_14093</name>
</gene>
<evidence type="ECO:0000256" key="4">
    <source>
        <dbReference type="ARBA" id="ARBA00010617"/>
    </source>
</evidence>
<evidence type="ECO:0000256" key="12">
    <source>
        <dbReference type="ARBA" id="ARBA00023136"/>
    </source>
</evidence>
<dbReference type="PRINTS" id="PR00463">
    <property type="entry name" value="EP450I"/>
</dbReference>
<evidence type="ECO:0000256" key="2">
    <source>
        <dbReference type="ARBA" id="ARBA00004174"/>
    </source>
</evidence>
<dbReference type="FunFam" id="1.10.630.10:FF:000010">
    <property type="entry name" value="cytochrome P450 2W1 isoform X2"/>
    <property type="match status" value="2"/>
</dbReference>
<feature type="non-terminal residue" evidence="15">
    <location>
        <position position="1555"/>
    </location>
</feature>
<dbReference type="InterPro" id="IPR001128">
    <property type="entry name" value="Cyt_P450"/>
</dbReference>
<dbReference type="OrthoDB" id="2789670at2759"/>
<dbReference type="GO" id="GO:0005789">
    <property type="term" value="C:endoplasmic reticulum membrane"/>
    <property type="evidence" value="ECO:0007669"/>
    <property type="project" value="UniProtKB-SubCell"/>
</dbReference>
<proteinExistence type="inferred from homology"/>
<comment type="caution">
    <text evidence="15">The sequence shown here is derived from an EMBL/GenBank/DDBJ whole genome shotgun (WGS) entry which is preliminary data.</text>
</comment>
<evidence type="ECO:0000256" key="11">
    <source>
        <dbReference type="ARBA" id="ARBA00023033"/>
    </source>
</evidence>
<dbReference type="FunFam" id="1.10.630.10:FF:000238">
    <property type="entry name" value="Cytochrome P450 2A6"/>
    <property type="match status" value="1"/>
</dbReference>
<dbReference type="SUPFAM" id="SSF48264">
    <property type="entry name" value="Cytochrome P450"/>
    <property type="match status" value="4"/>
</dbReference>
<evidence type="ECO:0000256" key="1">
    <source>
        <dbReference type="ARBA" id="ARBA00001971"/>
    </source>
</evidence>
<evidence type="ECO:0000256" key="7">
    <source>
        <dbReference type="ARBA" id="ARBA00022824"/>
    </source>
</evidence>
<evidence type="ECO:0000256" key="8">
    <source>
        <dbReference type="ARBA" id="ARBA00022848"/>
    </source>
</evidence>
<keyword evidence="8" id="KW-0492">Microsome</keyword>
<name>V8NF26_OPHHA</name>
<keyword evidence="10 13" id="KW-0408">Iron</keyword>
<organism evidence="15 16">
    <name type="scientific">Ophiophagus hannah</name>
    <name type="common">King cobra</name>
    <name type="synonym">Naja hannah</name>
    <dbReference type="NCBI Taxonomy" id="8665"/>
    <lineage>
        <taxon>Eukaryota</taxon>
        <taxon>Metazoa</taxon>
        <taxon>Chordata</taxon>
        <taxon>Craniata</taxon>
        <taxon>Vertebrata</taxon>
        <taxon>Euteleostomi</taxon>
        <taxon>Lepidosauria</taxon>
        <taxon>Squamata</taxon>
        <taxon>Bifurcata</taxon>
        <taxon>Unidentata</taxon>
        <taxon>Episquamata</taxon>
        <taxon>Toxicofera</taxon>
        <taxon>Serpentes</taxon>
        <taxon>Colubroidea</taxon>
        <taxon>Elapidae</taxon>
        <taxon>Elapinae</taxon>
        <taxon>Ophiophagus</taxon>
    </lineage>
</organism>
<evidence type="ECO:0000256" key="6">
    <source>
        <dbReference type="ARBA" id="ARBA00022723"/>
    </source>
</evidence>
<keyword evidence="9" id="KW-0560">Oxidoreductase</keyword>
<dbReference type="Gene3D" id="1.10.630.10">
    <property type="entry name" value="Cytochrome P450"/>
    <property type="match status" value="4"/>
</dbReference>
<dbReference type="PRINTS" id="PR00385">
    <property type="entry name" value="P450"/>
</dbReference>
<dbReference type="Proteomes" id="UP000018936">
    <property type="component" value="Unassembled WGS sequence"/>
</dbReference>
<keyword evidence="14" id="KW-1133">Transmembrane helix</keyword>
<keyword evidence="7" id="KW-0256">Endoplasmic reticulum</keyword>
<keyword evidence="11" id="KW-0503">Monooxygenase</keyword>
<sequence length="1555" mass="178300">YFPYVTLIVDQNCLSFFICEFQLSKEYGPIFHLQMGSQEMVVLTGYETVKEALVNQAEAFSERAIVPIFEDYAKGFGIVMAHGENWRQMRQFSLSALWDYGMGKRIVEDKISEECSVLIKTYETYEGKPFEPATILKAAAANIIVSFLLGKRFEYEDATLLRLLELIEENLHLVGTPAVLVIYIMCFPSCARKKILNNQKEFHEFIQATFLENIKEFDENIQRTFIDAFLVQEKKENKKSIDSYFHNDNLIGLVDNLFIAGMDTTSNTLSWVLLLMMKYPEVQKKVQEEIAKEIGVCQPRTEDGVKMPYTNAVIHEIQRFADIVPTNLPHATTKDVTFKGFFIPKGIHIVPLLSSVLHDESQWEKPHEFYPEHFLDSEGKFVKKDAFMPFSAGHRVCASENLAKMELFLFFTNLLQRFTFQPPSGTSKDGLDLTPALGLITPPMPYKTCAMSKEYGPIFRLQMGCQKMVVLIGYETVKEALVNQAEAFAERPIVPIFEDYAKGFGISFAHGENWRQMRQFSLSALRDYGMGKRIVEDKITEECSILTKAFETYEGKPFEPATILKAAAANIIVSFLLGKRFEYEDATLLRLLEILEENIHLAGTPAVLVYNVFPKLGFLLGARKTIMNNRKKYHDFIQATFLENIKEFDENNQRTFIDAFLVRQKEENKKSTHSYFHNDNLLALMDNLFGAGMETVSNTLCWAILLMMKYPEVQSKVQEEIAREMGVRQPRTEDRVKMHYTNAGMYIIPLLTSVLHDESQWEKPHEFYPEHFLDSKGKFVKRDAFMPFSAGVVFADGENWRVMRRFSISALRDYGMGKRIVEDKITEECSVLTKTFQTYEGKPLGPATILKAAAANIIVSFLLGKRFEYDDATLLRLLEILEENLHLAGTPAVLLYIVFPKLGFLLGAHKKIMNNRKELHDFIQATFLEKLKDLDENNQRNFIDAFLVQQKKEIKKSTASYFHNDNLKTLVDNLFGAGMDTTSNTLCWAILLMMKYPEVQRKVQEEIAKEIGACQPRTEDRAKIPYTNAVIHEIQRFADIVPTNLPHATTRDITFKGFFIPKGMYIVPLLTSVLHDESQWEKPHEFYPEHFLDLQGKFVKRDAFLPFSAGQRVCVGENLAKMELFLFFTNLLQRFTFQPPSGTSKDDLDLTPVLGLTTPPLPYKTCAEMDWTGTILIVLLFILAIMFLLKKESSWKTSCPNLPPGPRTIPILGNLHMMDLKRPYKTMIELSKKYGPIFRLRLGFQEMVVLTGYETVKEALVNQADAFAGRPSVPVFEDIAKGFGIIFSHGENWKVMRRFTISTLRDYGVGKRTIEDKIIEECSVLTKTIKANAGKPFEVQTVITAAVSNIIVSILLGKRYDYEDPKFVRLLKIITENIHLSGTPNILLYNIFPMLGFLLGSHKKVINNKEEFHDFIQTTFIEYLKNLDENDQRSFIDSFLIRQREENKKMTNGYFHNENLKAVSSNLFAAGTETTGNTLRWAILLMMKNPEIQSKVQEEIAKEIGVRQPRIEDRTKMPYTDAVIHEIQRFADIVPTNLPHATTKDITFKGFFIPK</sequence>
<dbReference type="GO" id="GO:0006805">
    <property type="term" value="P:xenobiotic metabolic process"/>
    <property type="evidence" value="ECO:0007669"/>
    <property type="project" value="TreeGrafter"/>
</dbReference>
<dbReference type="InterPro" id="IPR050182">
    <property type="entry name" value="Cytochrome_P450_fam2"/>
</dbReference>
<dbReference type="GO" id="GO:0020037">
    <property type="term" value="F:heme binding"/>
    <property type="evidence" value="ECO:0007669"/>
    <property type="project" value="InterPro"/>
</dbReference>
<dbReference type="GO" id="GO:0016712">
    <property type="term" value="F:oxidoreductase activity, acting on paired donors, with incorporation or reduction of molecular oxygen, reduced flavin or flavoprotein as one donor, and incorporation of one atom of oxygen"/>
    <property type="evidence" value="ECO:0007669"/>
    <property type="project" value="TreeGrafter"/>
</dbReference>
<feature type="binding site" description="axial binding residue" evidence="13">
    <location>
        <position position="397"/>
    </location>
    <ligand>
        <name>heme</name>
        <dbReference type="ChEBI" id="CHEBI:30413"/>
    </ligand>
    <ligandPart>
        <name>Fe</name>
        <dbReference type="ChEBI" id="CHEBI:18248"/>
    </ligandPart>
</feature>